<organism evidence="10 11">
    <name type="scientific">Spirosoma pollinicola</name>
    <dbReference type="NCBI Taxonomy" id="2057025"/>
    <lineage>
        <taxon>Bacteria</taxon>
        <taxon>Pseudomonadati</taxon>
        <taxon>Bacteroidota</taxon>
        <taxon>Cytophagia</taxon>
        <taxon>Cytophagales</taxon>
        <taxon>Cytophagaceae</taxon>
        <taxon>Spirosoma</taxon>
    </lineage>
</organism>
<protein>
    <submittedName>
        <fullName evidence="10">DNA-binding response regulator</fullName>
    </submittedName>
</protein>
<dbReference type="Proteomes" id="UP000232883">
    <property type="component" value="Chromosome"/>
</dbReference>
<name>A0A2K8Z6C0_9BACT</name>
<feature type="DNA-binding region" description="OmpR/PhoB-type" evidence="7">
    <location>
        <begin position="124"/>
        <end position="224"/>
    </location>
</feature>
<dbReference type="GO" id="GO:0005829">
    <property type="term" value="C:cytosol"/>
    <property type="evidence" value="ECO:0007669"/>
    <property type="project" value="TreeGrafter"/>
</dbReference>
<dbReference type="Pfam" id="PF00072">
    <property type="entry name" value="Response_reg"/>
    <property type="match status" value="1"/>
</dbReference>
<dbReference type="EMBL" id="CP025096">
    <property type="protein sequence ID" value="AUD05388.1"/>
    <property type="molecule type" value="Genomic_DNA"/>
</dbReference>
<dbReference type="PROSITE" id="PS51755">
    <property type="entry name" value="OMPR_PHOB"/>
    <property type="match status" value="1"/>
</dbReference>
<dbReference type="InterPro" id="IPR001789">
    <property type="entry name" value="Sig_transdc_resp-reg_receiver"/>
</dbReference>
<evidence type="ECO:0000313" key="11">
    <source>
        <dbReference type="Proteomes" id="UP000232883"/>
    </source>
</evidence>
<dbReference type="InterPro" id="IPR036388">
    <property type="entry name" value="WH-like_DNA-bd_sf"/>
</dbReference>
<evidence type="ECO:0000256" key="3">
    <source>
        <dbReference type="ARBA" id="ARBA00023015"/>
    </source>
</evidence>
<dbReference type="GO" id="GO:0000976">
    <property type="term" value="F:transcription cis-regulatory region binding"/>
    <property type="evidence" value="ECO:0007669"/>
    <property type="project" value="TreeGrafter"/>
</dbReference>
<evidence type="ECO:0000259" key="9">
    <source>
        <dbReference type="PROSITE" id="PS51755"/>
    </source>
</evidence>
<evidence type="ECO:0000256" key="4">
    <source>
        <dbReference type="ARBA" id="ARBA00023125"/>
    </source>
</evidence>
<keyword evidence="4 7" id="KW-0238">DNA-binding</keyword>
<evidence type="ECO:0000256" key="2">
    <source>
        <dbReference type="ARBA" id="ARBA00023012"/>
    </source>
</evidence>
<dbReference type="GO" id="GO:0032993">
    <property type="term" value="C:protein-DNA complex"/>
    <property type="evidence" value="ECO:0007669"/>
    <property type="project" value="TreeGrafter"/>
</dbReference>
<dbReference type="PROSITE" id="PS50110">
    <property type="entry name" value="RESPONSE_REGULATORY"/>
    <property type="match status" value="1"/>
</dbReference>
<keyword evidence="11" id="KW-1185">Reference proteome</keyword>
<dbReference type="SMART" id="SM00862">
    <property type="entry name" value="Trans_reg_C"/>
    <property type="match status" value="1"/>
</dbReference>
<gene>
    <name evidence="10" type="ORF">CWM47_28160</name>
</gene>
<accession>A0A2K8Z6C0</accession>
<keyword evidence="1 6" id="KW-0597">Phosphoprotein</keyword>
<dbReference type="Gene3D" id="6.10.250.690">
    <property type="match status" value="1"/>
</dbReference>
<proteinExistence type="predicted"/>
<feature type="domain" description="Response regulatory" evidence="8">
    <location>
        <begin position="2"/>
        <end position="116"/>
    </location>
</feature>
<evidence type="ECO:0000256" key="1">
    <source>
        <dbReference type="ARBA" id="ARBA00022553"/>
    </source>
</evidence>
<keyword evidence="5" id="KW-0804">Transcription</keyword>
<dbReference type="InterPro" id="IPR011006">
    <property type="entry name" value="CheY-like_superfamily"/>
</dbReference>
<sequence>MKLLLVEDEPDLSGDIQAYLGQEGYSCELASTFNTAAEKIVLYEYDCVIVDITLPGGNGLDLVRTLKKFNNPTGIVIISAKDALSDKVTGLQLGADDYLTKPFHLAELSARLQSVLRRRHFNGQKEIVVRGITIRPDENLVLIGSQPLELTRKEYDLWLFFIANPGRVLTKEAIAEHLWGDNMDQADSLDIIYTHIKNLRRKINERGEADGIKTIYGLGYKFEV</sequence>
<dbReference type="PANTHER" id="PTHR48111:SF22">
    <property type="entry name" value="REGULATOR OF RPOS"/>
    <property type="match status" value="1"/>
</dbReference>
<dbReference type="SMART" id="SM00448">
    <property type="entry name" value="REC"/>
    <property type="match status" value="1"/>
</dbReference>
<feature type="modified residue" description="4-aspartylphosphate" evidence="6">
    <location>
        <position position="51"/>
    </location>
</feature>
<dbReference type="InterPro" id="IPR001867">
    <property type="entry name" value="OmpR/PhoB-type_DNA-bd"/>
</dbReference>
<dbReference type="OrthoDB" id="5343479at2"/>
<dbReference type="SUPFAM" id="SSF52172">
    <property type="entry name" value="CheY-like"/>
    <property type="match status" value="1"/>
</dbReference>
<evidence type="ECO:0000313" key="10">
    <source>
        <dbReference type="EMBL" id="AUD05388.1"/>
    </source>
</evidence>
<dbReference type="GO" id="GO:0006355">
    <property type="term" value="P:regulation of DNA-templated transcription"/>
    <property type="evidence" value="ECO:0007669"/>
    <property type="project" value="InterPro"/>
</dbReference>
<dbReference type="CDD" id="cd00383">
    <property type="entry name" value="trans_reg_C"/>
    <property type="match status" value="1"/>
</dbReference>
<dbReference type="RefSeq" id="WP_100991948.1">
    <property type="nucleotide sequence ID" value="NZ_CP025096.1"/>
</dbReference>
<evidence type="ECO:0000256" key="7">
    <source>
        <dbReference type="PROSITE-ProRule" id="PRU01091"/>
    </source>
</evidence>
<reference evidence="10 11" key="1">
    <citation type="submission" date="2017-11" db="EMBL/GenBank/DDBJ databases">
        <title>Taxonomic description and genome sequences of Spirosoma HA7 sp. nov., isolated from pollen microhabitat of Corylus avellana.</title>
        <authorList>
            <person name="Ambika Manirajan B."/>
            <person name="Suarez C."/>
            <person name="Ratering S."/>
            <person name="Geissler-Plaum R."/>
            <person name="Cardinale M."/>
            <person name="Sylvia S."/>
        </authorList>
    </citation>
    <scope>NUCLEOTIDE SEQUENCE [LARGE SCALE GENOMIC DNA]</scope>
    <source>
        <strain evidence="10 11">HA7</strain>
    </source>
</reference>
<dbReference type="Pfam" id="PF00486">
    <property type="entry name" value="Trans_reg_C"/>
    <property type="match status" value="1"/>
</dbReference>
<dbReference type="KEGG" id="spir:CWM47_28160"/>
<dbReference type="InterPro" id="IPR039420">
    <property type="entry name" value="WalR-like"/>
</dbReference>
<dbReference type="PANTHER" id="PTHR48111">
    <property type="entry name" value="REGULATOR OF RPOS"/>
    <property type="match status" value="1"/>
</dbReference>
<dbReference type="GO" id="GO:0000156">
    <property type="term" value="F:phosphorelay response regulator activity"/>
    <property type="evidence" value="ECO:0007669"/>
    <property type="project" value="TreeGrafter"/>
</dbReference>
<dbReference type="Gene3D" id="3.40.50.2300">
    <property type="match status" value="1"/>
</dbReference>
<dbReference type="AlphaFoldDB" id="A0A2K8Z6C0"/>
<evidence type="ECO:0000256" key="6">
    <source>
        <dbReference type="PROSITE-ProRule" id="PRU00169"/>
    </source>
</evidence>
<evidence type="ECO:0000256" key="5">
    <source>
        <dbReference type="ARBA" id="ARBA00023163"/>
    </source>
</evidence>
<evidence type="ECO:0000259" key="8">
    <source>
        <dbReference type="PROSITE" id="PS50110"/>
    </source>
</evidence>
<dbReference type="Gene3D" id="1.10.10.10">
    <property type="entry name" value="Winged helix-like DNA-binding domain superfamily/Winged helix DNA-binding domain"/>
    <property type="match status" value="1"/>
</dbReference>
<keyword evidence="3" id="KW-0805">Transcription regulation</keyword>
<feature type="domain" description="OmpR/PhoB-type" evidence="9">
    <location>
        <begin position="124"/>
        <end position="224"/>
    </location>
</feature>
<keyword evidence="2" id="KW-0902">Two-component regulatory system</keyword>